<organism evidence="1 2">
    <name type="scientific">Caerostris extrusa</name>
    <name type="common">Bark spider</name>
    <name type="synonym">Caerostris bankana</name>
    <dbReference type="NCBI Taxonomy" id="172846"/>
    <lineage>
        <taxon>Eukaryota</taxon>
        <taxon>Metazoa</taxon>
        <taxon>Ecdysozoa</taxon>
        <taxon>Arthropoda</taxon>
        <taxon>Chelicerata</taxon>
        <taxon>Arachnida</taxon>
        <taxon>Araneae</taxon>
        <taxon>Araneomorphae</taxon>
        <taxon>Entelegynae</taxon>
        <taxon>Araneoidea</taxon>
        <taxon>Araneidae</taxon>
        <taxon>Caerostris</taxon>
    </lineage>
</organism>
<reference evidence="1 2" key="1">
    <citation type="submission" date="2021-06" db="EMBL/GenBank/DDBJ databases">
        <title>Caerostris extrusa draft genome.</title>
        <authorList>
            <person name="Kono N."/>
            <person name="Arakawa K."/>
        </authorList>
    </citation>
    <scope>NUCLEOTIDE SEQUENCE [LARGE SCALE GENOMIC DNA]</scope>
</reference>
<name>A0AAV4QUC9_CAEEX</name>
<dbReference type="EMBL" id="BPLR01006909">
    <property type="protein sequence ID" value="GIY13258.1"/>
    <property type="molecule type" value="Genomic_DNA"/>
</dbReference>
<evidence type="ECO:0000313" key="1">
    <source>
        <dbReference type="EMBL" id="GIY13258.1"/>
    </source>
</evidence>
<protein>
    <submittedName>
        <fullName evidence="1">Uncharacterized protein</fullName>
    </submittedName>
</protein>
<evidence type="ECO:0000313" key="2">
    <source>
        <dbReference type="Proteomes" id="UP001054945"/>
    </source>
</evidence>
<sequence>MRNDTGRGLSKHLSAKMIDLVLATLNTLSVADPTPSPWHSVTLSSRIVCRGLSITARDALREVTAPSFAICKVENSVRSTTDNPTGNVDLPYAAAIAINILASETSPYLFALKL</sequence>
<proteinExistence type="predicted"/>
<comment type="caution">
    <text evidence="1">The sequence shown here is derived from an EMBL/GenBank/DDBJ whole genome shotgun (WGS) entry which is preliminary data.</text>
</comment>
<dbReference type="Proteomes" id="UP001054945">
    <property type="component" value="Unassembled WGS sequence"/>
</dbReference>
<gene>
    <name evidence="1" type="ORF">CEXT_425201</name>
</gene>
<keyword evidence="2" id="KW-1185">Reference proteome</keyword>
<dbReference type="AlphaFoldDB" id="A0AAV4QUC9"/>
<accession>A0AAV4QUC9</accession>